<accession>K0TDM1</accession>
<dbReference type="Pfam" id="PF00415">
    <property type="entry name" value="RCC1"/>
    <property type="match status" value="2"/>
</dbReference>
<dbReference type="PANTHER" id="PTHR46207">
    <property type="entry name" value="PROTEIN RCC2"/>
    <property type="match status" value="1"/>
</dbReference>
<dbReference type="InterPro" id="IPR009091">
    <property type="entry name" value="RCC1/BLIP-II"/>
</dbReference>
<evidence type="ECO:0000256" key="1">
    <source>
        <dbReference type="PROSITE-ProRule" id="PRU00235"/>
    </source>
</evidence>
<feature type="region of interest" description="Disordered" evidence="2">
    <location>
        <begin position="349"/>
        <end position="371"/>
    </location>
</feature>
<dbReference type="Gene3D" id="2.130.10.30">
    <property type="entry name" value="Regulator of chromosome condensation 1/beta-lactamase-inhibitor protein II"/>
    <property type="match status" value="2"/>
</dbReference>
<name>K0TDM1_THAOC</name>
<dbReference type="OMA" id="GKWKNTG"/>
<dbReference type="GO" id="GO:0031267">
    <property type="term" value="F:small GTPase binding"/>
    <property type="evidence" value="ECO:0007669"/>
    <property type="project" value="TreeGrafter"/>
</dbReference>
<dbReference type="InterPro" id="IPR000408">
    <property type="entry name" value="Reg_chr_condens"/>
</dbReference>
<dbReference type="EMBL" id="AGNL01001694">
    <property type="protein sequence ID" value="EJK76793.1"/>
    <property type="molecule type" value="Genomic_DNA"/>
</dbReference>
<organism evidence="3 4">
    <name type="scientific">Thalassiosira oceanica</name>
    <name type="common">Marine diatom</name>
    <dbReference type="NCBI Taxonomy" id="159749"/>
    <lineage>
        <taxon>Eukaryota</taxon>
        <taxon>Sar</taxon>
        <taxon>Stramenopiles</taxon>
        <taxon>Ochrophyta</taxon>
        <taxon>Bacillariophyta</taxon>
        <taxon>Coscinodiscophyceae</taxon>
        <taxon>Thalassiosirophycidae</taxon>
        <taxon>Thalassiosirales</taxon>
        <taxon>Thalassiosiraceae</taxon>
        <taxon>Thalassiosira</taxon>
    </lineage>
</organism>
<dbReference type="OrthoDB" id="297375at2759"/>
<dbReference type="InterPro" id="IPR028641">
    <property type="entry name" value="RCC2"/>
</dbReference>
<feature type="repeat" description="RCC1" evidence="1">
    <location>
        <begin position="270"/>
        <end position="323"/>
    </location>
</feature>
<feature type="repeat" description="RCC1" evidence="1">
    <location>
        <begin position="165"/>
        <end position="221"/>
    </location>
</feature>
<feature type="region of interest" description="Disordered" evidence="2">
    <location>
        <begin position="1"/>
        <end position="25"/>
    </location>
</feature>
<sequence length="371" mass="38542">MCHQPCPDLEPEQGGHTLHSGQGGGEIKAATTTRCVVAGDGDGDDGVRIVKAACGQEVSALLSSTGQLFTAGSSEFGQLGNGETGEYIIAAGRLGYANCAKFLRRSVFVQSESDRDGNLSTSTEAATSKTVTLPDSFDICLSDISGGKHHFVAVEAPSSDPSHVPRVFTWGCGDYGCLGHGVQADEYSPRMVAGFRGPVFASNHPASTSVGSNCTLVLTRNGQVYYSGKHKNNSEATMRPAVIDALANNGHVVTSVGAGNQTVFCCTRSGVTVSWGHGSLGELGYGAGDKKSSAAPNFVNALDSCLVTSVSCGMGHTLFIIRNDDGEDAKALKKVATVEESDVAGFIEEMNEKKVEGGGPPKKKQKQGGRK</sequence>
<reference evidence="3 4" key="1">
    <citation type="journal article" date="2012" name="Genome Biol.">
        <title>Genome and low-iron response of an oceanic diatom adapted to chronic iron limitation.</title>
        <authorList>
            <person name="Lommer M."/>
            <person name="Specht M."/>
            <person name="Roy A.S."/>
            <person name="Kraemer L."/>
            <person name="Andreson R."/>
            <person name="Gutowska M.A."/>
            <person name="Wolf J."/>
            <person name="Bergner S.V."/>
            <person name="Schilhabel M.B."/>
            <person name="Klostermeier U.C."/>
            <person name="Beiko R.G."/>
            <person name="Rosenstiel P."/>
            <person name="Hippler M."/>
            <person name="Laroche J."/>
        </authorList>
    </citation>
    <scope>NUCLEOTIDE SEQUENCE [LARGE SCALE GENOMIC DNA]</scope>
    <source>
        <strain evidence="3 4">CCMP1005</strain>
    </source>
</reference>
<proteinExistence type="predicted"/>
<evidence type="ECO:0000313" key="4">
    <source>
        <dbReference type="Proteomes" id="UP000266841"/>
    </source>
</evidence>
<keyword evidence="4" id="KW-1185">Reference proteome</keyword>
<dbReference type="AlphaFoldDB" id="K0TDM1"/>
<dbReference type="Proteomes" id="UP000266841">
    <property type="component" value="Unassembled WGS sequence"/>
</dbReference>
<evidence type="ECO:0000256" key="2">
    <source>
        <dbReference type="SAM" id="MobiDB-lite"/>
    </source>
</evidence>
<dbReference type="GO" id="GO:0016020">
    <property type="term" value="C:membrane"/>
    <property type="evidence" value="ECO:0007669"/>
    <property type="project" value="TreeGrafter"/>
</dbReference>
<evidence type="ECO:0000313" key="3">
    <source>
        <dbReference type="EMBL" id="EJK76793.1"/>
    </source>
</evidence>
<feature type="compositionally biased region" description="Basic residues" evidence="2">
    <location>
        <begin position="361"/>
        <end position="371"/>
    </location>
</feature>
<dbReference type="PROSITE" id="PS50012">
    <property type="entry name" value="RCC1_3"/>
    <property type="match status" value="2"/>
</dbReference>
<protein>
    <recommendedName>
        <fullName evidence="5">Regulator of chromosome condensation</fullName>
    </recommendedName>
</protein>
<dbReference type="PANTHER" id="PTHR46207:SF1">
    <property type="entry name" value="PROTEIN RCC2"/>
    <property type="match status" value="1"/>
</dbReference>
<gene>
    <name evidence="3" type="ORF">THAOC_01428</name>
</gene>
<dbReference type="SUPFAM" id="SSF50985">
    <property type="entry name" value="RCC1/BLIP-II"/>
    <property type="match status" value="1"/>
</dbReference>
<evidence type="ECO:0008006" key="5">
    <source>
        <dbReference type="Google" id="ProtNLM"/>
    </source>
</evidence>
<dbReference type="eggNOG" id="KOG1427">
    <property type="taxonomic scope" value="Eukaryota"/>
</dbReference>
<comment type="caution">
    <text evidence="3">The sequence shown here is derived from an EMBL/GenBank/DDBJ whole genome shotgun (WGS) entry which is preliminary data.</text>
</comment>